<dbReference type="Proteomes" id="UP000738359">
    <property type="component" value="Unassembled WGS sequence"/>
</dbReference>
<organism evidence="2 3">
    <name type="scientific">Mortierella alpina</name>
    <name type="common">Oleaginous fungus</name>
    <name type="synonym">Mortierella renispora</name>
    <dbReference type="NCBI Taxonomy" id="64518"/>
    <lineage>
        <taxon>Eukaryota</taxon>
        <taxon>Fungi</taxon>
        <taxon>Fungi incertae sedis</taxon>
        <taxon>Mucoromycota</taxon>
        <taxon>Mortierellomycotina</taxon>
        <taxon>Mortierellomycetes</taxon>
        <taxon>Mortierellales</taxon>
        <taxon>Mortierellaceae</taxon>
        <taxon>Mortierella</taxon>
    </lineage>
</organism>
<evidence type="ECO:0000256" key="1">
    <source>
        <dbReference type="SAM" id="SignalP"/>
    </source>
</evidence>
<evidence type="ECO:0000313" key="3">
    <source>
        <dbReference type="Proteomes" id="UP000738359"/>
    </source>
</evidence>
<keyword evidence="1" id="KW-0732">Signal</keyword>
<sequence>MKFNTTSVWAAFLVVLSLSVVNAIPVDQAEIAALSADELLTRGDGTFAIPEDAKVEEVPEASKKVSGCGFRSFFTYHSCL</sequence>
<feature type="signal peptide" evidence="1">
    <location>
        <begin position="1"/>
        <end position="23"/>
    </location>
</feature>
<comment type="caution">
    <text evidence="2">The sequence shown here is derived from an EMBL/GenBank/DDBJ whole genome shotgun (WGS) entry which is preliminary data.</text>
</comment>
<feature type="chain" id="PRO_5040324261" evidence="1">
    <location>
        <begin position="24"/>
        <end position="80"/>
    </location>
</feature>
<dbReference type="AlphaFoldDB" id="A0A9P6J044"/>
<dbReference type="OrthoDB" id="2356969at2759"/>
<evidence type="ECO:0000313" key="2">
    <source>
        <dbReference type="EMBL" id="KAF9955854.1"/>
    </source>
</evidence>
<gene>
    <name evidence="2" type="ORF">BGZ70_010087</name>
</gene>
<accession>A0A9P6J044</accession>
<reference evidence="2" key="1">
    <citation type="journal article" date="2020" name="Fungal Divers.">
        <title>Resolving the Mortierellaceae phylogeny through synthesis of multi-gene phylogenetics and phylogenomics.</title>
        <authorList>
            <person name="Vandepol N."/>
            <person name="Liber J."/>
            <person name="Desiro A."/>
            <person name="Na H."/>
            <person name="Kennedy M."/>
            <person name="Barry K."/>
            <person name="Grigoriev I.V."/>
            <person name="Miller A.N."/>
            <person name="O'Donnell K."/>
            <person name="Stajich J.E."/>
            <person name="Bonito G."/>
        </authorList>
    </citation>
    <scope>NUCLEOTIDE SEQUENCE</scope>
    <source>
        <strain evidence="2">CK1249</strain>
    </source>
</reference>
<keyword evidence="3" id="KW-1185">Reference proteome</keyword>
<proteinExistence type="predicted"/>
<protein>
    <submittedName>
        <fullName evidence="2">Uncharacterized protein</fullName>
    </submittedName>
</protein>
<dbReference type="EMBL" id="JAAAHY010000879">
    <property type="protein sequence ID" value="KAF9955854.1"/>
    <property type="molecule type" value="Genomic_DNA"/>
</dbReference>
<name>A0A9P6J044_MORAP</name>